<protein>
    <recommendedName>
        <fullName evidence="5">PH (Pleckstrin Homology) domain-containing protein</fullName>
    </recommendedName>
</protein>
<evidence type="ECO:0000256" key="2">
    <source>
        <dbReference type="SAM" id="Phobius"/>
    </source>
</evidence>
<evidence type="ECO:0000313" key="4">
    <source>
        <dbReference type="Proteomes" id="UP001596011"/>
    </source>
</evidence>
<keyword evidence="2" id="KW-0472">Membrane</keyword>
<feature type="transmembrane region" description="Helical" evidence="2">
    <location>
        <begin position="142"/>
        <end position="164"/>
    </location>
</feature>
<evidence type="ECO:0000256" key="1">
    <source>
        <dbReference type="SAM" id="MobiDB-lite"/>
    </source>
</evidence>
<evidence type="ECO:0008006" key="5">
    <source>
        <dbReference type="Google" id="ProtNLM"/>
    </source>
</evidence>
<gene>
    <name evidence="3" type="ORF">ACFO6V_20030</name>
</gene>
<feature type="region of interest" description="Disordered" evidence="1">
    <location>
        <begin position="1"/>
        <end position="21"/>
    </location>
</feature>
<reference evidence="4" key="1">
    <citation type="journal article" date="2019" name="Int. J. Syst. Evol. Microbiol.">
        <title>The Global Catalogue of Microorganisms (GCM) 10K type strain sequencing project: providing services to taxonomists for standard genome sequencing and annotation.</title>
        <authorList>
            <consortium name="The Broad Institute Genomics Platform"/>
            <consortium name="The Broad Institute Genome Sequencing Center for Infectious Disease"/>
            <person name="Wu L."/>
            <person name="Ma J."/>
        </authorList>
    </citation>
    <scope>NUCLEOTIDE SEQUENCE [LARGE SCALE GENOMIC DNA]</scope>
    <source>
        <strain evidence="4">CCUG 42722</strain>
    </source>
</reference>
<sequence length="244" mass="27678">MGHSTTRKLKLQGKPVYQGEQAPLDGTGEVWHQVDVFTPGEIRTIAHLERELPPGGIPAYLAARRTGARSFVLWADEHRGARAATVVTVSCGNGVTVYQVLGPQGELLCTIERAKAFSKGLRTRWTVSRPGEPDLVGYKGRLIWWCTWWLFSPLLPFVWVVAVFNMSDVPRSPGRIVWRTRGRALLEFKVMWNEVYLHDPELDERAGAALLALVRSFDWQNGWDGWTEKQAQRVSKMSRRKRPS</sequence>
<feature type="compositionally biased region" description="Basic residues" evidence="1">
    <location>
        <begin position="1"/>
        <end position="11"/>
    </location>
</feature>
<evidence type="ECO:0000313" key="3">
    <source>
        <dbReference type="EMBL" id="MFC4630545.1"/>
    </source>
</evidence>
<dbReference type="EMBL" id="JBHSFI010000006">
    <property type="protein sequence ID" value="MFC4630545.1"/>
    <property type="molecule type" value="Genomic_DNA"/>
</dbReference>
<keyword evidence="2" id="KW-0812">Transmembrane</keyword>
<dbReference type="Proteomes" id="UP001596011">
    <property type="component" value="Unassembled WGS sequence"/>
</dbReference>
<comment type="caution">
    <text evidence="3">The sequence shown here is derived from an EMBL/GenBank/DDBJ whole genome shotgun (WGS) entry which is preliminary data.</text>
</comment>
<proteinExistence type="predicted"/>
<keyword evidence="2" id="KW-1133">Transmembrane helix</keyword>
<dbReference type="RefSeq" id="WP_377138423.1">
    <property type="nucleotide sequence ID" value="NZ_JBHSFI010000006.1"/>
</dbReference>
<keyword evidence="4" id="KW-1185">Reference proteome</keyword>
<organism evidence="3 4">
    <name type="scientific">Promicromonospora alba</name>
    <dbReference type="NCBI Taxonomy" id="1616110"/>
    <lineage>
        <taxon>Bacteria</taxon>
        <taxon>Bacillati</taxon>
        <taxon>Actinomycetota</taxon>
        <taxon>Actinomycetes</taxon>
        <taxon>Micrococcales</taxon>
        <taxon>Promicromonosporaceae</taxon>
        <taxon>Promicromonospora</taxon>
    </lineage>
</organism>
<name>A0ABV9HNT3_9MICO</name>
<accession>A0ABV9HNT3</accession>